<evidence type="ECO:0000313" key="2">
    <source>
        <dbReference type="Proteomes" id="UP000219563"/>
    </source>
</evidence>
<dbReference type="RefSeq" id="WP_097076506.1">
    <property type="nucleotide sequence ID" value="NZ_OBMR01000007.1"/>
</dbReference>
<dbReference type="Proteomes" id="UP000219563">
    <property type="component" value="Unassembled WGS sequence"/>
</dbReference>
<dbReference type="AlphaFoldDB" id="A0A285SE62"/>
<protein>
    <submittedName>
        <fullName evidence="1">Uncharacterized protein</fullName>
    </submittedName>
</protein>
<organism evidence="1 2">
    <name type="scientific">Pseudobutyrivibrio ruminis DSM 9787</name>
    <dbReference type="NCBI Taxonomy" id="1123011"/>
    <lineage>
        <taxon>Bacteria</taxon>
        <taxon>Bacillati</taxon>
        <taxon>Bacillota</taxon>
        <taxon>Clostridia</taxon>
        <taxon>Lachnospirales</taxon>
        <taxon>Lachnospiraceae</taxon>
        <taxon>Pseudobutyrivibrio</taxon>
    </lineage>
</organism>
<accession>A0A285SE62</accession>
<dbReference type="EMBL" id="OBMR01000007">
    <property type="protein sequence ID" value="SOC06170.1"/>
    <property type="molecule type" value="Genomic_DNA"/>
</dbReference>
<evidence type="ECO:0000313" key="1">
    <source>
        <dbReference type="EMBL" id="SOC06170.1"/>
    </source>
</evidence>
<name>A0A285SE62_9FIRM</name>
<reference evidence="1 2" key="1">
    <citation type="submission" date="2017-08" db="EMBL/GenBank/DDBJ databases">
        <authorList>
            <person name="de Groot N.N."/>
        </authorList>
    </citation>
    <scope>NUCLEOTIDE SEQUENCE [LARGE SCALE GENOMIC DNA]</scope>
    <source>
        <strain evidence="1 2">DSM 9787</strain>
    </source>
</reference>
<sequence length="131" mass="15412">MDLNINSPVYYKDQYGIDDDIYSFCQDVYQYFKPKEYSNLLKTIGIIPILAPEESYKNGEYKEQVSYISANSIATIFIRMNLEQYLKADVIERQLMYIDMILKSVKKIKGKGQFDFDLFSKDLEEFTNSAF</sequence>
<proteinExistence type="predicted"/>
<gene>
    <name evidence="1" type="ORF">SAMN02910411_2195</name>
</gene>